<dbReference type="SUPFAM" id="SSF56112">
    <property type="entry name" value="Protein kinase-like (PK-like)"/>
    <property type="match status" value="1"/>
</dbReference>
<evidence type="ECO:0000313" key="4">
    <source>
        <dbReference type="Proteomes" id="UP001196413"/>
    </source>
</evidence>
<dbReference type="Pfam" id="PF07714">
    <property type="entry name" value="PK_Tyr_Ser-Thr"/>
    <property type="match status" value="1"/>
</dbReference>
<organism evidence="3 4">
    <name type="scientific">Parelaphostrongylus tenuis</name>
    <name type="common">Meningeal worm</name>
    <dbReference type="NCBI Taxonomy" id="148309"/>
    <lineage>
        <taxon>Eukaryota</taxon>
        <taxon>Metazoa</taxon>
        <taxon>Ecdysozoa</taxon>
        <taxon>Nematoda</taxon>
        <taxon>Chromadorea</taxon>
        <taxon>Rhabditida</taxon>
        <taxon>Rhabditina</taxon>
        <taxon>Rhabditomorpha</taxon>
        <taxon>Strongyloidea</taxon>
        <taxon>Metastrongylidae</taxon>
        <taxon>Parelaphostrongylus</taxon>
    </lineage>
</organism>
<dbReference type="AlphaFoldDB" id="A0AAD5QIF5"/>
<dbReference type="InterPro" id="IPR011009">
    <property type="entry name" value="Kinase-like_dom_sf"/>
</dbReference>
<evidence type="ECO:0000256" key="1">
    <source>
        <dbReference type="SAM" id="SignalP"/>
    </source>
</evidence>
<sequence>MKHCTIRCMMLCITAILIRNLVKLHGIVFTDRDVMVVMELVSGGGLDSYLKKKTIAERLATLRLDFHRNGGDV</sequence>
<accession>A0AAD5QIF5</accession>
<keyword evidence="1" id="KW-0732">Signal</keyword>
<proteinExistence type="predicted"/>
<dbReference type="EMBL" id="JAHQIW010001639">
    <property type="protein sequence ID" value="KAJ1353218.1"/>
    <property type="molecule type" value="Genomic_DNA"/>
</dbReference>
<name>A0AAD5QIF5_PARTN</name>
<dbReference type="InterPro" id="IPR001245">
    <property type="entry name" value="Ser-Thr/Tyr_kinase_cat_dom"/>
</dbReference>
<feature type="domain" description="Serine-threonine/tyrosine-protein kinase catalytic" evidence="2">
    <location>
        <begin position="15"/>
        <end position="54"/>
    </location>
</feature>
<feature type="chain" id="PRO_5042165767" description="Serine-threonine/tyrosine-protein kinase catalytic domain-containing protein" evidence="1">
    <location>
        <begin position="27"/>
        <end position="73"/>
    </location>
</feature>
<protein>
    <recommendedName>
        <fullName evidence="2">Serine-threonine/tyrosine-protein kinase catalytic domain-containing protein</fullName>
    </recommendedName>
</protein>
<dbReference type="Gene3D" id="1.10.510.10">
    <property type="entry name" value="Transferase(Phosphotransferase) domain 1"/>
    <property type="match status" value="1"/>
</dbReference>
<dbReference type="Proteomes" id="UP001196413">
    <property type="component" value="Unassembled WGS sequence"/>
</dbReference>
<evidence type="ECO:0000313" key="3">
    <source>
        <dbReference type="EMBL" id="KAJ1353218.1"/>
    </source>
</evidence>
<feature type="signal peptide" evidence="1">
    <location>
        <begin position="1"/>
        <end position="26"/>
    </location>
</feature>
<comment type="caution">
    <text evidence="3">The sequence shown here is derived from an EMBL/GenBank/DDBJ whole genome shotgun (WGS) entry which is preliminary data.</text>
</comment>
<evidence type="ECO:0000259" key="2">
    <source>
        <dbReference type="Pfam" id="PF07714"/>
    </source>
</evidence>
<gene>
    <name evidence="3" type="ORF">KIN20_009812</name>
</gene>
<keyword evidence="4" id="KW-1185">Reference proteome</keyword>
<reference evidence="3" key="1">
    <citation type="submission" date="2021-06" db="EMBL/GenBank/DDBJ databases">
        <title>Parelaphostrongylus tenuis whole genome reference sequence.</title>
        <authorList>
            <person name="Garwood T.J."/>
            <person name="Larsen P.A."/>
            <person name="Fountain-Jones N.M."/>
            <person name="Garbe J.R."/>
            <person name="Macchietto M.G."/>
            <person name="Kania S.A."/>
            <person name="Gerhold R.W."/>
            <person name="Richards J.E."/>
            <person name="Wolf T.M."/>
        </authorList>
    </citation>
    <scope>NUCLEOTIDE SEQUENCE</scope>
    <source>
        <strain evidence="3">MNPRO001-30</strain>
        <tissue evidence="3">Meninges</tissue>
    </source>
</reference>
<dbReference type="GO" id="GO:0004672">
    <property type="term" value="F:protein kinase activity"/>
    <property type="evidence" value="ECO:0007669"/>
    <property type="project" value="InterPro"/>
</dbReference>